<sequence length="75" mass="8414">MLLLLLLRWLGNCVIPVFDGRSLVWSLVAASRGATLECISWNSSFTVWEARKRLVLVDQQLAAISSVSPYVIHSR</sequence>
<dbReference type="EMBL" id="GGFL01015942">
    <property type="protein sequence ID" value="MBW80120.1"/>
    <property type="molecule type" value="Transcribed_RNA"/>
</dbReference>
<protein>
    <submittedName>
        <fullName evidence="2">Putative secreted protein</fullName>
    </submittedName>
</protein>
<organism evidence="2">
    <name type="scientific">Anopheles darlingi</name>
    <name type="common">Mosquito</name>
    <dbReference type="NCBI Taxonomy" id="43151"/>
    <lineage>
        <taxon>Eukaryota</taxon>
        <taxon>Metazoa</taxon>
        <taxon>Ecdysozoa</taxon>
        <taxon>Arthropoda</taxon>
        <taxon>Hexapoda</taxon>
        <taxon>Insecta</taxon>
        <taxon>Pterygota</taxon>
        <taxon>Neoptera</taxon>
        <taxon>Endopterygota</taxon>
        <taxon>Diptera</taxon>
        <taxon>Nematocera</taxon>
        <taxon>Culicoidea</taxon>
        <taxon>Culicidae</taxon>
        <taxon>Anophelinae</taxon>
        <taxon>Anopheles</taxon>
    </lineage>
</organism>
<reference evidence="2" key="1">
    <citation type="submission" date="2018-01" db="EMBL/GenBank/DDBJ databases">
        <title>An insight into the sialome of Amazonian anophelines.</title>
        <authorList>
            <person name="Ribeiro J.M."/>
            <person name="Scarpassa V."/>
            <person name="Calvo E."/>
        </authorList>
    </citation>
    <scope>NUCLEOTIDE SEQUENCE</scope>
</reference>
<keyword evidence="1" id="KW-0732">Signal</keyword>
<dbReference type="AlphaFoldDB" id="A0A2M4DRA9"/>
<feature type="chain" id="PRO_5014973487" evidence="1">
    <location>
        <begin position="17"/>
        <end position="75"/>
    </location>
</feature>
<accession>A0A2M4DRA9</accession>
<name>A0A2M4DRA9_ANODA</name>
<evidence type="ECO:0000313" key="2">
    <source>
        <dbReference type="EMBL" id="MBW80120.1"/>
    </source>
</evidence>
<feature type="signal peptide" evidence="1">
    <location>
        <begin position="1"/>
        <end position="16"/>
    </location>
</feature>
<evidence type="ECO:0000256" key="1">
    <source>
        <dbReference type="SAM" id="SignalP"/>
    </source>
</evidence>
<proteinExistence type="predicted"/>